<evidence type="ECO:0000313" key="4">
    <source>
        <dbReference type="Proteomes" id="UP001153404"/>
    </source>
</evidence>
<proteinExistence type="predicted"/>
<feature type="region of interest" description="Disordered" evidence="1">
    <location>
        <begin position="28"/>
        <end position="59"/>
    </location>
</feature>
<comment type="caution">
    <text evidence="3">The sequence shown here is derived from an EMBL/GenBank/DDBJ whole genome shotgun (WGS) entry which is preliminary data.</text>
</comment>
<keyword evidence="4" id="KW-1185">Reference proteome</keyword>
<evidence type="ECO:0000256" key="1">
    <source>
        <dbReference type="SAM" id="MobiDB-lite"/>
    </source>
</evidence>
<name>A0A9X4QTK3_9BACL</name>
<reference evidence="3" key="1">
    <citation type="submission" date="2022-10" db="EMBL/GenBank/DDBJ databases">
        <title>Comparative genomic analysis of Cohnella hashimotonis sp. nov., isolated from the International Space Station.</title>
        <authorList>
            <person name="Simpson A."/>
            <person name="Venkateswaran K."/>
        </authorList>
    </citation>
    <scope>NUCLEOTIDE SEQUENCE</scope>
    <source>
        <strain evidence="3">DSM 28161</strain>
    </source>
</reference>
<evidence type="ECO:0000313" key="3">
    <source>
        <dbReference type="EMBL" id="MDG0811286.1"/>
    </source>
</evidence>
<dbReference type="Proteomes" id="UP001153404">
    <property type="component" value="Unassembled WGS sequence"/>
</dbReference>
<organism evidence="3 4">
    <name type="scientific">Cohnella rhizosphaerae</name>
    <dbReference type="NCBI Taxonomy" id="1457232"/>
    <lineage>
        <taxon>Bacteria</taxon>
        <taxon>Bacillati</taxon>
        <taxon>Bacillota</taxon>
        <taxon>Bacilli</taxon>
        <taxon>Bacillales</taxon>
        <taxon>Paenibacillaceae</taxon>
        <taxon>Cohnella</taxon>
    </lineage>
</organism>
<sequence length="59" mass="6144">MKRSLLVFALVAAAGLIVANLFRQTDDWKADAPADGGDGTADDRPALPYRDLAGAGRGD</sequence>
<accession>A0A9X4QTK3</accession>
<feature type="signal peptide" evidence="2">
    <location>
        <begin position="1"/>
        <end position="19"/>
    </location>
</feature>
<keyword evidence="2" id="KW-0732">Signal</keyword>
<feature type="chain" id="PRO_5040853168" evidence="2">
    <location>
        <begin position="20"/>
        <end position="59"/>
    </location>
</feature>
<dbReference type="RefSeq" id="WP_277533806.1">
    <property type="nucleotide sequence ID" value="NZ_JAPDIA010000007.1"/>
</dbReference>
<dbReference type="EMBL" id="JAPDIA010000007">
    <property type="protein sequence ID" value="MDG0811286.1"/>
    <property type="molecule type" value="Genomic_DNA"/>
</dbReference>
<evidence type="ECO:0000256" key="2">
    <source>
        <dbReference type="SAM" id="SignalP"/>
    </source>
</evidence>
<dbReference type="AlphaFoldDB" id="A0A9X4QTK3"/>
<gene>
    <name evidence="3" type="ORF">OMP40_19360</name>
</gene>
<protein>
    <submittedName>
        <fullName evidence="3">Uncharacterized protein</fullName>
    </submittedName>
</protein>